<dbReference type="InterPro" id="IPR050493">
    <property type="entry name" value="FAD-dep_Monooxygenase_BioMet"/>
</dbReference>
<proteinExistence type="inferred from homology"/>
<evidence type="ECO:0000313" key="7">
    <source>
        <dbReference type="EMBL" id="PSS28263.1"/>
    </source>
</evidence>
<dbReference type="PANTHER" id="PTHR13789">
    <property type="entry name" value="MONOOXYGENASE"/>
    <property type="match status" value="1"/>
</dbReference>
<dbReference type="Proteomes" id="UP000241818">
    <property type="component" value="Unassembled WGS sequence"/>
</dbReference>
<keyword evidence="4" id="KW-0560">Oxidoreductase</keyword>
<evidence type="ECO:0000313" key="8">
    <source>
        <dbReference type="Proteomes" id="UP000241818"/>
    </source>
</evidence>
<evidence type="ECO:0000256" key="2">
    <source>
        <dbReference type="ARBA" id="ARBA00022630"/>
    </source>
</evidence>
<dbReference type="PRINTS" id="PR00420">
    <property type="entry name" value="RNGMNOXGNASE"/>
</dbReference>
<dbReference type="RefSeq" id="XP_024725788.1">
    <property type="nucleotide sequence ID" value="XM_024862258.1"/>
</dbReference>
<dbReference type="GO" id="GO:0071949">
    <property type="term" value="F:FAD binding"/>
    <property type="evidence" value="ECO:0007669"/>
    <property type="project" value="InterPro"/>
</dbReference>
<evidence type="ECO:0000256" key="1">
    <source>
        <dbReference type="ARBA" id="ARBA00007992"/>
    </source>
</evidence>
<name>A0A2T3BG10_AMORE</name>
<dbReference type="SUPFAM" id="SSF54373">
    <property type="entry name" value="FAD-linked reductases, C-terminal domain"/>
    <property type="match status" value="1"/>
</dbReference>
<accession>A0A2T3BG10</accession>
<dbReference type="Pfam" id="PF01494">
    <property type="entry name" value="FAD_binding_3"/>
    <property type="match status" value="1"/>
</dbReference>
<dbReference type="PANTHER" id="PTHR13789:SF215">
    <property type="entry name" value="FAD-BINDING DOMAIN-CONTAINING PROTEIN-RELATED"/>
    <property type="match status" value="1"/>
</dbReference>
<evidence type="ECO:0000256" key="4">
    <source>
        <dbReference type="ARBA" id="ARBA00023002"/>
    </source>
</evidence>
<dbReference type="InterPro" id="IPR036188">
    <property type="entry name" value="FAD/NAD-bd_sf"/>
</dbReference>
<dbReference type="Gene3D" id="3.50.50.60">
    <property type="entry name" value="FAD/NAD(P)-binding domain"/>
    <property type="match status" value="1"/>
</dbReference>
<dbReference type="GO" id="GO:0004497">
    <property type="term" value="F:monooxygenase activity"/>
    <property type="evidence" value="ECO:0007669"/>
    <property type="project" value="UniProtKB-KW"/>
</dbReference>
<protein>
    <recommendedName>
        <fullName evidence="6">FAD-binding domain-containing protein</fullName>
    </recommendedName>
</protein>
<gene>
    <name evidence="7" type="ORF">M430DRAFT_132587</name>
</gene>
<dbReference type="EMBL" id="KZ679006">
    <property type="protein sequence ID" value="PSS28263.1"/>
    <property type="molecule type" value="Genomic_DNA"/>
</dbReference>
<evidence type="ECO:0000256" key="5">
    <source>
        <dbReference type="ARBA" id="ARBA00023033"/>
    </source>
</evidence>
<keyword evidence="8" id="KW-1185">Reference proteome</keyword>
<dbReference type="AlphaFoldDB" id="A0A2T3BG10"/>
<dbReference type="InterPro" id="IPR002938">
    <property type="entry name" value="FAD-bd"/>
</dbReference>
<dbReference type="SUPFAM" id="SSF51905">
    <property type="entry name" value="FAD/NAD(P)-binding domain"/>
    <property type="match status" value="1"/>
</dbReference>
<dbReference type="InParanoid" id="A0A2T3BG10"/>
<sequence>MPSASPSPLNVLIVGAGIAGFSAAISCRRAGHIVQIYERSSLNNELGAAIHVCPNASRGLLAWGLDPVKARFVTCNSTFRAHGSTLEKFHETDESYITSKFGAPWYLAHRVDLHEELKRLATQKGGEGRPAEVHLKSEVTKYDPETGTIYFKDGKSITGDLVIAADGVHSRAVEAILGAPNPALPTTNYNFAYRFLIPSKDIADDPETAQFIQDGDGRITMAVGDGKRLVWYPCRNNEIYNFVGIFHSDEQVDHEDWQTAVDPSALLERYSDFHTSVLAVLKKATDVKQWPLLYRAPLPSWRKGKLVLVGDAAHPMLPHQGQGGCQAIEDALALGISLMDCTPEVFDQRIQLYEKIRMNRASVITIFSNAGQDEPEKMYAEVRKFIPADSIPKTPEEFFKYNFGYDVVTDSKQAMLRENPEWELPDTFFETKPAKGLYPCE</sequence>
<evidence type="ECO:0000259" key="6">
    <source>
        <dbReference type="Pfam" id="PF01494"/>
    </source>
</evidence>
<comment type="similarity">
    <text evidence="1">Belongs to the paxM FAD-dependent monooxygenase family.</text>
</comment>
<dbReference type="OrthoDB" id="9993796at2759"/>
<dbReference type="GeneID" id="36570339"/>
<reference evidence="7 8" key="1">
    <citation type="journal article" date="2018" name="New Phytol.">
        <title>Comparative genomics and transcriptomics depict ericoid mycorrhizal fungi as versatile saprotrophs and plant mutualists.</title>
        <authorList>
            <person name="Martino E."/>
            <person name="Morin E."/>
            <person name="Grelet G.A."/>
            <person name="Kuo A."/>
            <person name="Kohler A."/>
            <person name="Daghino S."/>
            <person name="Barry K.W."/>
            <person name="Cichocki N."/>
            <person name="Clum A."/>
            <person name="Dockter R.B."/>
            <person name="Hainaut M."/>
            <person name="Kuo R.C."/>
            <person name="LaButti K."/>
            <person name="Lindahl B.D."/>
            <person name="Lindquist E.A."/>
            <person name="Lipzen A."/>
            <person name="Khouja H.R."/>
            <person name="Magnuson J."/>
            <person name="Murat C."/>
            <person name="Ohm R.A."/>
            <person name="Singer S.W."/>
            <person name="Spatafora J.W."/>
            <person name="Wang M."/>
            <person name="Veneault-Fourrey C."/>
            <person name="Henrissat B."/>
            <person name="Grigoriev I.V."/>
            <person name="Martin F.M."/>
            <person name="Perotto S."/>
        </authorList>
    </citation>
    <scope>NUCLEOTIDE SEQUENCE [LARGE SCALE GENOMIC DNA]</scope>
    <source>
        <strain evidence="7 8">ATCC 22711</strain>
    </source>
</reference>
<keyword evidence="3" id="KW-0274">FAD</keyword>
<feature type="domain" description="FAD-binding" evidence="6">
    <location>
        <begin position="10"/>
        <end position="363"/>
    </location>
</feature>
<evidence type="ECO:0000256" key="3">
    <source>
        <dbReference type="ARBA" id="ARBA00022827"/>
    </source>
</evidence>
<keyword evidence="2" id="KW-0285">Flavoprotein</keyword>
<organism evidence="7 8">
    <name type="scientific">Amorphotheca resinae ATCC 22711</name>
    <dbReference type="NCBI Taxonomy" id="857342"/>
    <lineage>
        <taxon>Eukaryota</taxon>
        <taxon>Fungi</taxon>
        <taxon>Dikarya</taxon>
        <taxon>Ascomycota</taxon>
        <taxon>Pezizomycotina</taxon>
        <taxon>Leotiomycetes</taxon>
        <taxon>Helotiales</taxon>
        <taxon>Amorphothecaceae</taxon>
        <taxon>Amorphotheca</taxon>
    </lineage>
</organism>
<dbReference type="STRING" id="857342.A0A2T3BG10"/>
<keyword evidence="5" id="KW-0503">Monooxygenase</keyword>